<dbReference type="PANTHER" id="PTHR11772">
    <property type="entry name" value="ASPARAGINE SYNTHETASE"/>
    <property type="match status" value="1"/>
</dbReference>
<dbReference type="NCBIfam" id="TIGR01536">
    <property type="entry name" value="asn_synth_AEB"/>
    <property type="match status" value="1"/>
</dbReference>
<feature type="active site" description="For GATase activity" evidence="10">
    <location>
        <position position="2"/>
    </location>
</feature>
<evidence type="ECO:0000256" key="1">
    <source>
        <dbReference type="ARBA" id="ARBA00005187"/>
    </source>
</evidence>
<feature type="compositionally biased region" description="Low complexity" evidence="13">
    <location>
        <begin position="622"/>
        <end position="631"/>
    </location>
</feature>
<feature type="binding site" evidence="11">
    <location>
        <position position="107"/>
    </location>
    <ligand>
        <name>L-glutamine</name>
        <dbReference type="ChEBI" id="CHEBI:58359"/>
    </ligand>
</feature>
<dbReference type="EC" id="6.3.5.4" evidence="9"/>
<keyword evidence="16" id="KW-1185">Reference proteome</keyword>
<dbReference type="Pfam" id="PF13537">
    <property type="entry name" value="GATase_7"/>
    <property type="match status" value="1"/>
</dbReference>
<dbReference type="InterPro" id="IPR001962">
    <property type="entry name" value="Asn_synthase"/>
</dbReference>
<evidence type="ECO:0000256" key="8">
    <source>
        <dbReference type="ARBA" id="ARBA00048741"/>
    </source>
</evidence>
<dbReference type="GO" id="GO:0005524">
    <property type="term" value="F:ATP binding"/>
    <property type="evidence" value="ECO:0007669"/>
    <property type="project" value="UniProtKB-KW"/>
</dbReference>
<dbReference type="SUPFAM" id="SSF52402">
    <property type="entry name" value="Adenine nucleotide alpha hydrolases-like"/>
    <property type="match status" value="1"/>
</dbReference>
<comment type="caution">
    <text evidence="15">The sequence shown here is derived from an EMBL/GenBank/DDBJ whole genome shotgun (WGS) entry which is preliminary data.</text>
</comment>
<evidence type="ECO:0000256" key="12">
    <source>
        <dbReference type="PIRSR" id="PIRSR001589-3"/>
    </source>
</evidence>
<dbReference type="InterPro" id="IPR017932">
    <property type="entry name" value="GATase_2_dom"/>
</dbReference>
<dbReference type="CDD" id="cd01991">
    <property type="entry name" value="Asn_synthase_B_C"/>
    <property type="match status" value="1"/>
</dbReference>
<name>A0AAW1NME4_9CHLO</name>
<dbReference type="InterPro" id="IPR014729">
    <property type="entry name" value="Rossmann-like_a/b/a_fold"/>
</dbReference>
<comment type="catalytic activity">
    <reaction evidence="8 9">
        <text>L-aspartate + L-glutamine + ATP + H2O = L-asparagine + L-glutamate + AMP + diphosphate + H(+)</text>
        <dbReference type="Rhea" id="RHEA:12228"/>
        <dbReference type="ChEBI" id="CHEBI:15377"/>
        <dbReference type="ChEBI" id="CHEBI:15378"/>
        <dbReference type="ChEBI" id="CHEBI:29985"/>
        <dbReference type="ChEBI" id="CHEBI:29991"/>
        <dbReference type="ChEBI" id="CHEBI:30616"/>
        <dbReference type="ChEBI" id="CHEBI:33019"/>
        <dbReference type="ChEBI" id="CHEBI:58048"/>
        <dbReference type="ChEBI" id="CHEBI:58359"/>
        <dbReference type="ChEBI" id="CHEBI:456215"/>
        <dbReference type="EC" id="6.3.5.4"/>
    </reaction>
</comment>
<dbReference type="Gene3D" id="3.40.50.620">
    <property type="entry name" value="HUPs"/>
    <property type="match status" value="1"/>
</dbReference>
<keyword evidence="2" id="KW-0436">Ligase</keyword>
<comment type="pathway">
    <text evidence="1">Amino-acid biosynthesis; L-asparagine biosynthesis; L-asparagine from L-aspartate (L-Gln route): step 1/1.</text>
</comment>
<evidence type="ECO:0000256" key="13">
    <source>
        <dbReference type="SAM" id="MobiDB-lite"/>
    </source>
</evidence>
<dbReference type="Gene3D" id="3.60.20.10">
    <property type="entry name" value="Glutamine Phosphoribosylpyrophosphate, subunit 1, domain 1"/>
    <property type="match status" value="1"/>
</dbReference>
<evidence type="ECO:0000256" key="3">
    <source>
        <dbReference type="ARBA" id="ARBA00022605"/>
    </source>
</evidence>
<dbReference type="InterPro" id="IPR006426">
    <property type="entry name" value="Asn_synth_AEB"/>
</dbReference>
<feature type="binding site" evidence="11">
    <location>
        <begin position="351"/>
        <end position="352"/>
    </location>
    <ligand>
        <name>ATP</name>
        <dbReference type="ChEBI" id="CHEBI:30616"/>
    </ligand>
</feature>
<evidence type="ECO:0000256" key="10">
    <source>
        <dbReference type="PIRSR" id="PIRSR001589-1"/>
    </source>
</evidence>
<evidence type="ECO:0000256" key="4">
    <source>
        <dbReference type="ARBA" id="ARBA00022741"/>
    </source>
</evidence>
<dbReference type="SUPFAM" id="SSF56235">
    <property type="entry name" value="N-terminal nucleophile aminohydrolases (Ntn hydrolases)"/>
    <property type="match status" value="1"/>
</dbReference>
<dbReference type="GO" id="GO:0004066">
    <property type="term" value="F:asparagine synthase (glutamine-hydrolyzing) activity"/>
    <property type="evidence" value="ECO:0007669"/>
    <property type="project" value="UniProtKB-EC"/>
</dbReference>
<keyword evidence="4 9" id="KW-0547">Nucleotide-binding</keyword>
<feature type="binding site" evidence="11">
    <location>
        <position position="279"/>
    </location>
    <ligand>
        <name>ATP</name>
        <dbReference type="ChEBI" id="CHEBI:30616"/>
    </ligand>
</feature>
<dbReference type="NCBIfam" id="NF006949">
    <property type="entry name" value="PRK09431.1"/>
    <property type="match status" value="1"/>
</dbReference>
<feature type="site" description="Important for beta-aspartyl-AMP intermediate formation" evidence="12">
    <location>
        <position position="353"/>
    </location>
</feature>
<evidence type="ECO:0000256" key="9">
    <source>
        <dbReference type="PIRNR" id="PIRNR001589"/>
    </source>
</evidence>
<proteinExistence type="predicted"/>
<evidence type="ECO:0000256" key="11">
    <source>
        <dbReference type="PIRSR" id="PIRSR001589-2"/>
    </source>
</evidence>
<dbReference type="InterPro" id="IPR050795">
    <property type="entry name" value="Asn_Synthetase"/>
</dbReference>
<dbReference type="InterPro" id="IPR029055">
    <property type="entry name" value="Ntn_hydrolases_N"/>
</dbReference>
<feature type="binding site" evidence="11">
    <location>
        <position position="243"/>
    </location>
    <ligand>
        <name>ATP</name>
        <dbReference type="ChEBI" id="CHEBI:30616"/>
    </ligand>
</feature>
<evidence type="ECO:0000256" key="5">
    <source>
        <dbReference type="ARBA" id="ARBA00022840"/>
    </source>
</evidence>
<keyword evidence="6 10" id="KW-0061">Asparagine biosynthesis</keyword>
<dbReference type="InterPro" id="IPR033738">
    <property type="entry name" value="AsnB_N"/>
</dbReference>
<dbReference type="Pfam" id="PF00733">
    <property type="entry name" value="Asn_synthase"/>
    <property type="match status" value="1"/>
</dbReference>
<dbReference type="PROSITE" id="PS51278">
    <property type="entry name" value="GATASE_TYPE_2"/>
    <property type="match status" value="1"/>
</dbReference>
<organism evidence="15 16">
    <name type="scientific">Symbiochloris irregularis</name>
    <dbReference type="NCBI Taxonomy" id="706552"/>
    <lineage>
        <taxon>Eukaryota</taxon>
        <taxon>Viridiplantae</taxon>
        <taxon>Chlorophyta</taxon>
        <taxon>core chlorophytes</taxon>
        <taxon>Trebouxiophyceae</taxon>
        <taxon>Trebouxiales</taxon>
        <taxon>Trebouxiaceae</taxon>
        <taxon>Symbiochloris</taxon>
    </lineage>
</organism>
<dbReference type="PIRSF" id="PIRSF001589">
    <property type="entry name" value="Asn_synthetase_glu-h"/>
    <property type="match status" value="1"/>
</dbReference>
<dbReference type="Proteomes" id="UP001465755">
    <property type="component" value="Unassembled WGS sequence"/>
</dbReference>
<evidence type="ECO:0000259" key="14">
    <source>
        <dbReference type="PROSITE" id="PS51278"/>
    </source>
</evidence>
<feature type="region of interest" description="Disordered" evidence="13">
    <location>
        <begin position="622"/>
        <end position="653"/>
    </location>
</feature>
<gene>
    <name evidence="15" type="ORF">WJX73_008349</name>
</gene>
<evidence type="ECO:0000256" key="7">
    <source>
        <dbReference type="ARBA" id="ARBA00022962"/>
    </source>
</evidence>
<protein>
    <recommendedName>
        <fullName evidence="9">Asparagine synthetase [glutamine-hydrolyzing]</fullName>
        <ecNumber evidence="9">6.3.5.4</ecNumber>
    </recommendedName>
</protein>
<evidence type="ECO:0000256" key="6">
    <source>
        <dbReference type="ARBA" id="ARBA00022888"/>
    </source>
</evidence>
<dbReference type="EMBL" id="JALJOQ010000200">
    <property type="protein sequence ID" value="KAK9789946.1"/>
    <property type="molecule type" value="Genomic_DNA"/>
</dbReference>
<evidence type="ECO:0000313" key="15">
    <source>
        <dbReference type="EMBL" id="KAK9789946.1"/>
    </source>
</evidence>
<sequence length="653" mass="72377">MCGILAALLMQGRALENRRVLLKQSMKQRSRGPDSTSVWQSADGSNGLAFERLNIIDPTESGRQPFIIKRPQGNLIWALNSEIYNHEEMKQDGILKGIDIVKHSKSDSAIIGHLYEQLGDSDELWNSLDGIFACVLIDEEKGTFCAARDPLGICPLYWGRGADGSYWFASEMKALQDRCTWFDIFPPGHVFRSQTGKPERWYKPDWLDQSLIPTAPADLSLIRHTLIRAVVKRLMSDAPLGVLLSGGLDSSLVAAITVRHMKEATNAYDTQHKLHTFSIGIAGSPDLLAARKVAKHLGTDHHEFTFTVQEGIDCLSDLIWHIESFEQVRAAVPMYLLARKIKAGGCKVVLSGEGADEIFGGYLYFHKAPDAAEFHRETIRKVTRLHQWDVLRANKAPFAWGLEPRVPFLDKEFVRVCMGLDPAEKMIDMQDKPDGVHPRMEKYLLRKAFDTQPGEPAYLPESVLWRQKEQFSDGVGYDWVDGLKAHAQEAVTDEMWESRAETFPTHTPKVREYYLLRSLFQEHFPSECALATVPYGPSIACSTPEACTWDPEWANTHEISGRAIASHDFAGGFDHRPAVPHMPPTGPTALGVAQLPDIDAALAEALPNGTEGAKLPSAGVVSSKAAGSPAGNGFADDHVWGGESMGSRRSWEA</sequence>
<dbReference type="PANTHER" id="PTHR11772:SF2">
    <property type="entry name" value="ASPARAGINE SYNTHETASE [GLUTAMINE-HYDROLYZING]"/>
    <property type="match status" value="1"/>
</dbReference>
<reference evidence="15 16" key="1">
    <citation type="journal article" date="2024" name="Nat. Commun.">
        <title>Phylogenomics reveals the evolutionary origins of lichenization in chlorophyte algae.</title>
        <authorList>
            <person name="Puginier C."/>
            <person name="Libourel C."/>
            <person name="Otte J."/>
            <person name="Skaloud P."/>
            <person name="Haon M."/>
            <person name="Grisel S."/>
            <person name="Petersen M."/>
            <person name="Berrin J.G."/>
            <person name="Delaux P.M."/>
            <person name="Dal Grande F."/>
            <person name="Keller J."/>
        </authorList>
    </citation>
    <scope>NUCLEOTIDE SEQUENCE [LARGE SCALE GENOMIC DNA]</scope>
    <source>
        <strain evidence="15 16">SAG 2036</strain>
    </source>
</reference>
<keyword evidence="5 9" id="KW-0067">ATP-binding</keyword>
<dbReference type="GO" id="GO:0006529">
    <property type="term" value="P:asparagine biosynthetic process"/>
    <property type="evidence" value="ECO:0007669"/>
    <property type="project" value="UniProtKB-KW"/>
</dbReference>
<feature type="domain" description="Glutamine amidotransferase type-2" evidence="14">
    <location>
        <begin position="2"/>
        <end position="196"/>
    </location>
</feature>
<dbReference type="AlphaFoldDB" id="A0AAW1NME4"/>
<keyword evidence="3 10" id="KW-0028">Amino-acid biosynthesis</keyword>
<evidence type="ECO:0000313" key="16">
    <source>
        <dbReference type="Proteomes" id="UP001465755"/>
    </source>
</evidence>
<dbReference type="CDD" id="cd00712">
    <property type="entry name" value="AsnB"/>
    <property type="match status" value="1"/>
</dbReference>
<evidence type="ECO:0000256" key="2">
    <source>
        <dbReference type="ARBA" id="ARBA00022598"/>
    </source>
</evidence>
<keyword evidence="7 10" id="KW-0315">Glutamine amidotransferase</keyword>
<accession>A0AAW1NME4</accession>
<dbReference type="FunFam" id="3.40.50.620:FF:000031">
    <property type="entry name" value="Asparagine synthase B"/>
    <property type="match status" value="1"/>
</dbReference>
<dbReference type="GO" id="GO:0005829">
    <property type="term" value="C:cytosol"/>
    <property type="evidence" value="ECO:0007669"/>
    <property type="project" value="TreeGrafter"/>
</dbReference>